<keyword evidence="2" id="KW-0813">Transport</keyword>
<dbReference type="PANTHER" id="PTHR43776">
    <property type="entry name" value="TRANSPORT ATP-BINDING PROTEIN"/>
    <property type="match status" value="1"/>
</dbReference>
<evidence type="ECO:0000256" key="4">
    <source>
        <dbReference type="ARBA" id="ARBA00022840"/>
    </source>
</evidence>
<reference evidence="7" key="1">
    <citation type="submission" date="2024-01" db="EMBL/GenBank/DDBJ databases">
        <title>Bank of Algae and Cyanobacteria of the Azores (BACA) strain genomes.</title>
        <authorList>
            <person name="Luz R."/>
            <person name="Cordeiro R."/>
            <person name="Fonseca A."/>
            <person name="Goncalves V."/>
        </authorList>
    </citation>
    <scope>NUCLEOTIDE SEQUENCE</scope>
    <source>
        <strain evidence="7">BACA0141</strain>
    </source>
</reference>
<dbReference type="InterPro" id="IPR013563">
    <property type="entry name" value="Oligopep_ABC_C"/>
</dbReference>
<dbReference type="Pfam" id="PF00005">
    <property type="entry name" value="ABC_tran"/>
    <property type="match status" value="2"/>
</dbReference>
<feature type="compositionally biased region" description="Basic and acidic residues" evidence="5">
    <location>
        <begin position="296"/>
        <end position="313"/>
    </location>
</feature>
<dbReference type="Gene3D" id="3.40.50.300">
    <property type="entry name" value="P-loop containing nucleotide triphosphate hydrolases"/>
    <property type="match status" value="2"/>
</dbReference>
<keyword evidence="4 7" id="KW-0067">ATP-binding</keyword>
<accession>A0AAW9Q667</accession>
<evidence type="ECO:0000256" key="1">
    <source>
        <dbReference type="ARBA" id="ARBA00005417"/>
    </source>
</evidence>
<dbReference type="NCBIfam" id="NF007739">
    <property type="entry name" value="PRK10419.1"/>
    <property type="match status" value="2"/>
</dbReference>
<dbReference type="SUPFAM" id="SSF52540">
    <property type="entry name" value="P-loop containing nucleoside triphosphate hydrolases"/>
    <property type="match status" value="2"/>
</dbReference>
<organism evidence="7 8">
    <name type="scientific">Tumidithrix elongata BACA0141</name>
    <dbReference type="NCBI Taxonomy" id="2716417"/>
    <lineage>
        <taxon>Bacteria</taxon>
        <taxon>Bacillati</taxon>
        <taxon>Cyanobacteriota</taxon>
        <taxon>Cyanophyceae</taxon>
        <taxon>Pseudanabaenales</taxon>
        <taxon>Pseudanabaenaceae</taxon>
        <taxon>Tumidithrix</taxon>
        <taxon>Tumidithrix elongata</taxon>
    </lineage>
</organism>
<feature type="compositionally biased region" description="Basic and acidic residues" evidence="5">
    <location>
        <begin position="259"/>
        <end position="280"/>
    </location>
</feature>
<dbReference type="PROSITE" id="PS00211">
    <property type="entry name" value="ABC_TRANSPORTER_1"/>
    <property type="match status" value="2"/>
</dbReference>
<dbReference type="GO" id="GO:0055085">
    <property type="term" value="P:transmembrane transport"/>
    <property type="evidence" value="ECO:0007669"/>
    <property type="project" value="UniProtKB-ARBA"/>
</dbReference>
<dbReference type="InterPro" id="IPR027417">
    <property type="entry name" value="P-loop_NTPase"/>
</dbReference>
<evidence type="ECO:0000313" key="8">
    <source>
        <dbReference type="Proteomes" id="UP001333818"/>
    </source>
</evidence>
<keyword evidence="8" id="KW-1185">Reference proteome</keyword>
<dbReference type="GO" id="GO:0005524">
    <property type="term" value="F:ATP binding"/>
    <property type="evidence" value="ECO:0007669"/>
    <property type="project" value="UniProtKB-KW"/>
</dbReference>
<keyword evidence="3" id="KW-0547">Nucleotide-binding</keyword>
<dbReference type="PROSITE" id="PS50893">
    <property type="entry name" value="ABC_TRANSPORTER_2"/>
    <property type="match status" value="2"/>
</dbReference>
<dbReference type="EMBL" id="JAZBJZ010000102">
    <property type="protein sequence ID" value="MEE3718945.1"/>
    <property type="molecule type" value="Genomic_DNA"/>
</dbReference>
<evidence type="ECO:0000256" key="5">
    <source>
        <dbReference type="SAM" id="MobiDB-lite"/>
    </source>
</evidence>
<evidence type="ECO:0000259" key="6">
    <source>
        <dbReference type="PROSITE" id="PS50893"/>
    </source>
</evidence>
<evidence type="ECO:0000256" key="3">
    <source>
        <dbReference type="ARBA" id="ARBA00022741"/>
    </source>
</evidence>
<dbReference type="Pfam" id="PF08352">
    <property type="entry name" value="oligo_HPY"/>
    <property type="match status" value="2"/>
</dbReference>
<dbReference type="InterPro" id="IPR003439">
    <property type="entry name" value="ABC_transporter-like_ATP-bd"/>
</dbReference>
<dbReference type="NCBIfam" id="NF008453">
    <property type="entry name" value="PRK11308.1"/>
    <property type="match status" value="2"/>
</dbReference>
<comment type="caution">
    <text evidence="7">The sequence shown here is derived from an EMBL/GenBank/DDBJ whole genome shotgun (WGS) entry which is preliminary data.</text>
</comment>
<gene>
    <name evidence="7" type="ORF">V2H45_19555</name>
</gene>
<proteinExistence type="inferred from homology"/>
<dbReference type="InterPro" id="IPR017871">
    <property type="entry name" value="ABC_transporter-like_CS"/>
</dbReference>
<evidence type="ECO:0000313" key="7">
    <source>
        <dbReference type="EMBL" id="MEE3718945.1"/>
    </source>
</evidence>
<dbReference type="PANTHER" id="PTHR43776:SF7">
    <property type="entry name" value="D,D-DIPEPTIDE TRANSPORT ATP-BINDING PROTEIN DDPF-RELATED"/>
    <property type="match status" value="1"/>
</dbReference>
<evidence type="ECO:0000256" key="2">
    <source>
        <dbReference type="ARBA" id="ARBA00022448"/>
    </source>
</evidence>
<name>A0AAW9Q667_9CYAN</name>
<dbReference type="GO" id="GO:0016887">
    <property type="term" value="F:ATP hydrolysis activity"/>
    <property type="evidence" value="ECO:0007669"/>
    <property type="project" value="InterPro"/>
</dbReference>
<protein>
    <submittedName>
        <fullName evidence="7">ABC transporter ATP-binding protein</fullName>
    </submittedName>
</protein>
<dbReference type="AlphaFoldDB" id="A0AAW9Q667"/>
<comment type="similarity">
    <text evidence="1">Belongs to the ABC transporter superfamily.</text>
</comment>
<dbReference type="Proteomes" id="UP001333818">
    <property type="component" value="Unassembled WGS sequence"/>
</dbReference>
<sequence>MLLEVQDLTVSYNASLPAVDRVCLQLAAGESLGLVGESGCGKSTIGRSLIQLLPEGTQTSGKISINGEELGEESLDHPSINWRGERIALIFQDPMTRLNPLMTVEAHGIEMLRSHLPKISYQDAQQRLSDTLRSVRIDPSRANQYPHEFSGGMRQRVMIALSLLLDPVLLVADEPTTSLDITVATEILQELTVLRHNRSMGLLLITHDLGLVSQYCDRIAVMYDGSIVETGTVDQIFRNPKHPYTQSLLRSVIHFKVDNEQEPESSKPESQKTESQKLESSEVEPQQDSQAVPPPETHEVVHEPTSEVAREEQNEPNETGSELIGEAQNEIPKESGSLTIYKSNNALMGEVISLSAPTRKSLLKVRQLTKHYVTGGNFVARLFDRSVGLVKAVDGIDLDIFPGDIFGIIGESGSGKSTTGRAILQLIRPDSGSVLMNGVELTKCKGEELRQMRSQMQMIFQDPRACLNPHMSIFRSVADPLLIHKQVKDLEAAKPRVLKILEKVGLNSQFGDRYPQDLSGGQLQRVAIARALITNPKFLICDEPVSMLDASIQAQVLQLMLDLKKEFNLTYLFITHDLAVAQYFCTHIAVMRRGKIVEQGTTSEVLGHPQHEYTKALLSSIPRIPVLN</sequence>
<dbReference type="RefSeq" id="WP_330485381.1">
    <property type="nucleotide sequence ID" value="NZ_JAZBJZ010000102.1"/>
</dbReference>
<dbReference type="GO" id="GO:0015833">
    <property type="term" value="P:peptide transport"/>
    <property type="evidence" value="ECO:0007669"/>
    <property type="project" value="InterPro"/>
</dbReference>
<dbReference type="SMART" id="SM00382">
    <property type="entry name" value="AAA"/>
    <property type="match status" value="2"/>
</dbReference>
<dbReference type="CDD" id="cd03257">
    <property type="entry name" value="ABC_NikE_OppD_transporters"/>
    <property type="match status" value="2"/>
</dbReference>
<feature type="region of interest" description="Disordered" evidence="5">
    <location>
        <begin position="259"/>
        <end position="331"/>
    </location>
</feature>
<dbReference type="InterPro" id="IPR050319">
    <property type="entry name" value="ABC_transp_ATP-bind"/>
</dbReference>
<feature type="domain" description="ABC transporter" evidence="6">
    <location>
        <begin position="3"/>
        <end position="249"/>
    </location>
</feature>
<feature type="domain" description="ABC transporter" evidence="6">
    <location>
        <begin position="363"/>
        <end position="618"/>
    </location>
</feature>
<dbReference type="InterPro" id="IPR003593">
    <property type="entry name" value="AAA+_ATPase"/>
</dbReference>